<keyword evidence="6 8" id="KW-0863">Zinc-finger</keyword>
<reference evidence="13" key="1">
    <citation type="journal article" date="2008" name="Nature">
        <title>The amphioxus genome and the evolution of the chordate karyotype.</title>
        <authorList>
            <consortium name="US DOE Joint Genome Institute (JGI-PGF)"/>
            <person name="Putnam N.H."/>
            <person name="Butts T."/>
            <person name="Ferrier D.E.K."/>
            <person name="Furlong R.F."/>
            <person name="Hellsten U."/>
            <person name="Kawashima T."/>
            <person name="Robinson-Rechavi M."/>
            <person name="Shoguchi E."/>
            <person name="Terry A."/>
            <person name="Yu J.-K."/>
            <person name="Benito-Gutierrez E.L."/>
            <person name="Dubchak I."/>
            <person name="Garcia-Fernandez J."/>
            <person name="Gibson-Brown J.J."/>
            <person name="Grigoriev I.V."/>
            <person name="Horton A.C."/>
            <person name="de Jong P.J."/>
            <person name="Jurka J."/>
            <person name="Kapitonov V.V."/>
            <person name="Kohara Y."/>
            <person name="Kuroki Y."/>
            <person name="Lindquist E."/>
            <person name="Lucas S."/>
            <person name="Osoegawa K."/>
            <person name="Pennacchio L.A."/>
            <person name="Salamov A.A."/>
            <person name="Satou Y."/>
            <person name="Sauka-Spengler T."/>
            <person name="Schmutz J."/>
            <person name="Shin-I T."/>
            <person name="Toyoda A."/>
            <person name="Bronner-Fraser M."/>
            <person name="Fujiyama A."/>
            <person name="Holland L.Z."/>
            <person name="Holland P.W.H."/>
            <person name="Satoh N."/>
            <person name="Rokhsar D.S."/>
        </authorList>
    </citation>
    <scope>NUCLEOTIDE SEQUENCE [LARGE SCALE GENOMIC DNA]</scope>
    <source>
        <strain evidence="13">S238N-H82</strain>
        <tissue evidence="13">Testes</tissue>
    </source>
</reference>
<dbReference type="EC" id="2.3.2.27" evidence="3"/>
<evidence type="ECO:0000256" key="1">
    <source>
        <dbReference type="ARBA" id="ARBA00000900"/>
    </source>
</evidence>
<feature type="region of interest" description="Disordered" evidence="10">
    <location>
        <begin position="734"/>
        <end position="809"/>
    </location>
</feature>
<keyword evidence="5" id="KW-0677">Repeat</keyword>
<feature type="domain" description="B box-type" evidence="12">
    <location>
        <begin position="962"/>
        <end position="1003"/>
    </location>
</feature>
<dbReference type="InterPro" id="IPR013083">
    <property type="entry name" value="Znf_RING/FYVE/PHD"/>
</dbReference>
<evidence type="ECO:0000256" key="8">
    <source>
        <dbReference type="PROSITE-ProRule" id="PRU00024"/>
    </source>
</evidence>
<feature type="region of interest" description="Disordered" evidence="10">
    <location>
        <begin position="1"/>
        <end position="24"/>
    </location>
</feature>
<dbReference type="eggNOG" id="KOG2177">
    <property type="taxonomic scope" value="Eukaryota"/>
</dbReference>
<dbReference type="Pfam" id="PF01436">
    <property type="entry name" value="NHL"/>
    <property type="match status" value="2"/>
</dbReference>
<gene>
    <name evidence="13" type="ORF">BRAFLDRAFT_85511</name>
</gene>
<dbReference type="InterPro" id="IPR021978">
    <property type="entry name" value="PML-like_CC"/>
</dbReference>
<feature type="compositionally biased region" description="Low complexity" evidence="10">
    <location>
        <begin position="587"/>
        <end position="614"/>
    </location>
</feature>
<evidence type="ECO:0000256" key="7">
    <source>
        <dbReference type="ARBA" id="ARBA00022833"/>
    </source>
</evidence>
<evidence type="ECO:0000313" key="13">
    <source>
        <dbReference type="EMBL" id="EEN64934.1"/>
    </source>
</evidence>
<evidence type="ECO:0000256" key="9">
    <source>
        <dbReference type="PROSITE-ProRule" id="PRU00504"/>
    </source>
</evidence>
<dbReference type="SUPFAM" id="SSF57850">
    <property type="entry name" value="RING/U-box"/>
    <property type="match status" value="1"/>
</dbReference>
<feature type="region of interest" description="Disordered" evidence="10">
    <location>
        <begin position="577"/>
        <end position="681"/>
    </location>
</feature>
<dbReference type="EMBL" id="GG666484">
    <property type="protein sequence ID" value="EEN64934.1"/>
    <property type="molecule type" value="Genomic_DNA"/>
</dbReference>
<feature type="compositionally biased region" description="Low complexity" evidence="10">
    <location>
        <begin position="656"/>
        <end position="670"/>
    </location>
</feature>
<dbReference type="Gene3D" id="2.120.10.30">
    <property type="entry name" value="TolB, C-terminal domain"/>
    <property type="match status" value="1"/>
</dbReference>
<dbReference type="InterPro" id="IPR001841">
    <property type="entry name" value="Znf_RING"/>
</dbReference>
<dbReference type="PROSITE" id="PS00028">
    <property type="entry name" value="ZINC_FINGER_C2H2_1"/>
    <property type="match status" value="1"/>
</dbReference>
<feature type="compositionally biased region" description="Polar residues" evidence="10">
    <location>
        <begin position="363"/>
        <end position="379"/>
    </location>
</feature>
<evidence type="ECO:0000256" key="3">
    <source>
        <dbReference type="ARBA" id="ARBA00012483"/>
    </source>
</evidence>
<feature type="compositionally biased region" description="Basic and acidic residues" evidence="10">
    <location>
        <begin position="395"/>
        <end position="404"/>
    </location>
</feature>
<dbReference type="Pfam" id="PF00643">
    <property type="entry name" value="zf-B_box"/>
    <property type="match status" value="1"/>
</dbReference>
<dbReference type="Pfam" id="PF00097">
    <property type="entry name" value="zf-C3HC4"/>
    <property type="match status" value="1"/>
</dbReference>
<feature type="region of interest" description="Disordered" evidence="10">
    <location>
        <begin position="60"/>
        <end position="81"/>
    </location>
</feature>
<accession>C3Y3Q8</accession>
<proteinExistence type="inferred from homology"/>
<organism>
    <name type="scientific">Branchiostoma floridae</name>
    <name type="common">Florida lancelet</name>
    <name type="synonym">Amphioxus</name>
    <dbReference type="NCBI Taxonomy" id="7739"/>
    <lineage>
        <taxon>Eukaryota</taxon>
        <taxon>Metazoa</taxon>
        <taxon>Chordata</taxon>
        <taxon>Cephalochordata</taxon>
        <taxon>Leptocardii</taxon>
        <taxon>Amphioxiformes</taxon>
        <taxon>Branchiostomatidae</taxon>
        <taxon>Branchiostoma</taxon>
    </lineage>
</organism>
<feature type="region of interest" description="Disordered" evidence="10">
    <location>
        <begin position="249"/>
        <end position="268"/>
    </location>
</feature>
<protein>
    <recommendedName>
        <fullName evidence="3">RING-type E3 ubiquitin transferase</fullName>
        <ecNumber evidence="3">2.3.2.27</ecNumber>
    </recommendedName>
</protein>
<dbReference type="InterPro" id="IPR017907">
    <property type="entry name" value="Znf_RING_CS"/>
</dbReference>
<dbReference type="InterPro" id="IPR013087">
    <property type="entry name" value="Znf_C2H2_type"/>
</dbReference>
<feature type="compositionally biased region" description="Polar residues" evidence="10">
    <location>
        <begin position="671"/>
        <end position="681"/>
    </location>
</feature>
<evidence type="ECO:0000256" key="2">
    <source>
        <dbReference type="ARBA" id="ARBA00008518"/>
    </source>
</evidence>
<evidence type="ECO:0000256" key="4">
    <source>
        <dbReference type="ARBA" id="ARBA00022723"/>
    </source>
</evidence>
<comment type="similarity">
    <text evidence="2">Belongs to the TRIM/RBCC family.</text>
</comment>
<dbReference type="Gene3D" id="3.30.40.10">
    <property type="entry name" value="Zinc/RING finger domain, C3HC4 (zinc finger)"/>
    <property type="match status" value="1"/>
</dbReference>
<evidence type="ECO:0000259" key="11">
    <source>
        <dbReference type="PROSITE" id="PS50089"/>
    </source>
</evidence>
<feature type="repeat" description="NHL" evidence="9">
    <location>
        <begin position="1296"/>
        <end position="1322"/>
    </location>
</feature>
<keyword evidence="7" id="KW-0862">Zinc</keyword>
<sequence length="1459" mass="157548">MAAVCFTSPHTAQLAGPPTAGRDGTAHGRSLQVFQINAQNTALNMPGMARCKCVPGPESRWTEHGARRPENGAENFQGDDTGAPGKVRDLALLTSYSELLMGRRRGRIEERGIRTIHLRCFSQTTHVCRQSTVTILSAARRLSVLLKGTLCDTIPCTGDDLHDTINLMRHSRQKRKLYYSENLAQIAIISRSSCPRHSPIIRAADKTDVVTAGAYRGSLRSHSGTPCHVREALRVSHYTWSICSSQNEITKRPSMSKQAQGDKKLKSPEIAAVSSVSANAKAPAKPTAKPTTKAAGKGKIPPTQAHGANKGKKAGDSKRGDIKESEGRGSRGTTPEKAITKGNGAPCQMVAPGKNSHGGNKHPGSSQKVGKTIDRNNIVSDKDGKVKNSSPLRCVEGDSARDSPSRTSTAKGVVGLVSSAPAPERHKTFSPWKSRVGDSVLTDITTGNNAQVCGQVIANPQVCGGQVFGEKITTVALVSASYSGQESLGRSHVGRAPDVQSAVAAGIRNGPLADPLGEGTGILSGEYRLSDCSEGVLSGDYRSITDSGFISRSYGSTSSTTTAVVSSLSRACAKTVANTMPGENHAPKSSGTSSSASDAGKTATTSESEQSQSSNGSKPPATVNRTEPTQKEPDQSQPGPDSAAPEGEIAGNGTASLSESTISEPSISISDRQNPTSTQAPVTMGVETTVVAGTGVSPQGSTLSLPVATSSCPTGASNGSVASSDITVSTAMASTSDTSSSVGSTSTAPPGAAVGNNKSKTKLEWRRRMHSSPIERSVENPPPSPRFAFSFDVPQPKTSGQAEKQGQTRADLLSSVSEDFLICQICFEEYSKPKLLPCLHFFCERCLVRYVADRSHKFECPTCGQETCLTERGVARLKDNFFISNLCDTLSMQRGRVKEKKVSCAICSDEDAEATSRCLECADFLCPDCATSHCRTRFTRGHHVVTLEDLQSGRFEEQLRSKQEVYCDMHQGEVVRFYCESCDNPVCRDCVVVEHKDHKHADIKDVVGKSRLLLEGLLKSTRQKIPEFEFALAEVHQVQEMKKSERDRVEIDIKQRAKELIALIQQQEQSLLSELHFMYSREQKDLATEESFLEKSLNSLKSSVNFTEKVLKYGNNEEVLSVKKEMADRLYRLSQREPERKMSDRLSSNHLVFISTPGDTRSILMKVGYIKNQVPTSAIPYYKYCLKPGPGQSKSARLLHQFGRRGSGDGEFNGPYRVAVTAEGHVVVGDRNNRRIQIFDTEGRMKSKFPAGSYSKVAVMHDGNLAVTDSEGNIRLCAQDGSVIHEFKPPVTSCYSGIAVDKLGRIIVTDAINHSVCIFEPDGTQIHQFGTKGSADDEFKAPSYVTVNSKSHIIVSDTRNHCIKIFDQDGKFLNKLGSLGTGDGHFDYPAGVCVDSKDNIIVSDYGNKRVELFQNDLKFLRHIASVEDGLLHPEAVAVTPDGFLVLTDTGTNDIKIFMY</sequence>
<dbReference type="SUPFAM" id="SSF101898">
    <property type="entry name" value="NHL repeat"/>
    <property type="match status" value="1"/>
</dbReference>
<dbReference type="PANTHER" id="PTHR25462">
    <property type="entry name" value="BONUS, ISOFORM C-RELATED"/>
    <property type="match status" value="1"/>
</dbReference>
<feature type="domain" description="RING-type" evidence="11">
    <location>
        <begin position="823"/>
        <end position="863"/>
    </location>
</feature>
<dbReference type="PANTHER" id="PTHR25462:SF229">
    <property type="entry name" value="TRANSCRIPTION INTERMEDIARY FACTOR 1-BETA"/>
    <property type="match status" value="1"/>
</dbReference>
<evidence type="ECO:0000256" key="10">
    <source>
        <dbReference type="SAM" id="MobiDB-lite"/>
    </source>
</evidence>
<dbReference type="SMART" id="SM00502">
    <property type="entry name" value="BBC"/>
    <property type="match status" value="1"/>
</dbReference>
<feature type="compositionally biased region" description="Low complexity" evidence="10">
    <location>
        <begin position="274"/>
        <end position="299"/>
    </location>
</feature>
<feature type="compositionally biased region" description="Low complexity" evidence="10">
    <location>
        <begin position="734"/>
        <end position="748"/>
    </location>
</feature>
<dbReference type="PROSITE" id="PS50089">
    <property type="entry name" value="ZF_RING_2"/>
    <property type="match status" value="1"/>
</dbReference>
<feature type="repeat" description="NHL" evidence="9">
    <location>
        <begin position="1326"/>
        <end position="1369"/>
    </location>
</feature>
<dbReference type="Gene3D" id="3.30.160.60">
    <property type="entry name" value="Classic Zinc Finger"/>
    <property type="match status" value="1"/>
</dbReference>
<feature type="repeat" description="NHL" evidence="9">
    <location>
        <begin position="1373"/>
        <end position="1416"/>
    </location>
</feature>
<keyword evidence="4" id="KW-0479">Metal-binding</keyword>
<comment type="catalytic activity">
    <reaction evidence="1">
        <text>S-ubiquitinyl-[E2 ubiquitin-conjugating enzyme]-L-cysteine + [acceptor protein]-L-lysine = [E2 ubiquitin-conjugating enzyme]-L-cysteine + N(6)-ubiquitinyl-[acceptor protein]-L-lysine.</text>
        <dbReference type="EC" id="2.3.2.27"/>
    </reaction>
</comment>
<dbReference type="InterPro" id="IPR011042">
    <property type="entry name" value="6-blade_b-propeller_TolB-like"/>
</dbReference>
<dbReference type="PROSITE" id="PS00518">
    <property type="entry name" value="ZF_RING_1"/>
    <property type="match status" value="1"/>
</dbReference>
<feature type="compositionally biased region" description="Basic and acidic residues" evidence="10">
    <location>
        <begin position="60"/>
        <end position="71"/>
    </location>
</feature>
<feature type="region of interest" description="Disordered" evidence="10">
    <location>
        <begin position="274"/>
        <end position="410"/>
    </location>
</feature>
<dbReference type="SUPFAM" id="SSF57845">
    <property type="entry name" value="B-box zinc-binding domain"/>
    <property type="match status" value="1"/>
</dbReference>
<name>C3Y3Q8_BRAFL</name>
<dbReference type="InterPro" id="IPR003649">
    <property type="entry name" value="Bbox_C"/>
</dbReference>
<dbReference type="InterPro" id="IPR001258">
    <property type="entry name" value="NHL_repeat"/>
</dbReference>
<dbReference type="GO" id="GO:0008270">
    <property type="term" value="F:zinc ion binding"/>
    <property type="evidence" value="ECO:0007669"/>
    <property type="project" value="UniProtKB-KW"/>
</dbReference>
<feature type="compositionally biased region" description="Polar residues" evidence="10">
    <location>
        <begin position="796"/>
        <end position="808"/>
    </location>
</feature>
<dbReference type="PROSITE" id="PS50119">
    <property type="entry name" value="ZF_BBOX"/>
    <property type="match status" value="2"/>
</dbReference>
<evidence type="ECO:0000259" key="12">
    <source>
        <dbReference type="PROSITE" id="PS50119"/>
    </source>
</evidence>
<dbReference type="SMART" id="SM00336">
    <property type="entry name" value="BBOX"/>
    <property type="match status" value="2"/>
</dbReference>
<feature type="compositionally biased region" description="Basic and acidic residues" evidence="10">
    <location>
        <begin position="313"/>
        <end position="329"/>
    </location>
</feature>
<evidence type="ECO:0000256" key="6">
    <source>
        <dbReference type="ARBA" id="ARBA00022771"/>
    </source>
</evidence>
<feature type="repeat" description="NHL" evidence="9">
    <location>
        <begin position="1199"/>
        <end position="1242"/>
    </location>
</feature>
<dbReference type="InterPro" id="IPR047153">
    <property type="entry name" value="TRIM45/56/19-like"/>
</dbReference>
<dbReference type="Gene3D" id="2.40.10.500">
    <property type="match status" value="1"/>
</dbReference>
<feature type="domain" description="B box-type" evidence="12">
    <location>
        <begin position="899"/>
        <end position="947"/>
    </location>
</feature>
<feature type="compositionally biased region" description="Polar residues" evidence="10">
    <location>
        <begin position="249"/>
        <end position="259"/>
    </location>
</feature>
<evidence type="ECO:0000256" key="5">
    <source>
        <dbReference type="ARBA" id="ARBA00022737"/>
    </source>
</evidence>
<dbReference type="InterPro" id="IPR000315">
    <property type="entry name" value="Znf_B-box"/>
</dbReference>
<dbReference type="GO" id="GO:0061630">
    <property type="term" value="F:ubiquitin protein ligase activity"/>
    <property type="evidence" value="ECO:0007669"/>
    <property type="project" value="UniProtKB-EC"/>
</dbReference>
<dbReference type="InParanoid" id="C3Y3Q8"/>
<dbReference type="InterPro" id="IPR018957">
    <property type="entry name" value="Znf_C3HC4_RING-type"/>
</dbReference>
<dbReference type="Pfam" id="PF12126">
    <property type="entry name" value="PML_CC"/>
    <property type="match status" value="1"/>
</dbReference>
<dbReference type="SMART" id="SM00184">
    <property type="entry name" value="RING"/>
    <property type="match status" value="1"/>
</dbReference>
<dbReference type="PROSITE" id="PS51125">
    <property type="entry name" value="NHL"/>
    <property type="match status" value="4"/>
</dbReference>